<dbReference type="EMBL" id="QUAB01000046">
    <property type="protein sequence ID" value="REJ04669.1"/>
    <property type="molecule type" value="Genomic_DNA"/>
</dbReference>
<gene>
    <name evidence="5" type="ORF">DY023_14665</name>
</gene>
<dbReference type="InterPro" id="IPR014710">
    <property type="entry name" value="RmlC-like_jellyroll"/>
</dbReference>
<evidence type="ECO:0000256" key="3">
    <source>
        <dbReference type="ARBA" id="ARBA00023163"/>
    </source>
</evidence>
<keyword evidence="3" id="KW-0804">Transcription</keyword>
<evidence type="ECO:0000259" key="4">
    <source>
        <dbReference type="PROSITE" id="PS01124"/>
    </source>
</evidence>
<dbReference type="SUPFAM" id="SSF51182">
    <property type="entry name" value="RmlC-like cupins"/>
    <property type="match status" value="1"/>
</dbReference>
<dbReference type="PROSITE" id="PS01124">
    <property type="entry name" value="HTH_ARAC_FAMILY_2"/>
    <property type="match status" value="1"/>
</dbReference>
<dbReference type="InterPro" id="IPR018060">
    <property type="entry name" value="HTH_AraC"/>
</dbReference>
<evidence type="ECO:0000313" key="6">
    <source>
        <dbReference type="Proteomes" id="UP000262172"/>
    </source>
</evidence>
<name>A0A371NSM2_9MICO</name>
<protein>
    <submittedName>
        <fullName evidence="5">AraC family transcriptional regulator</fullName>
    </submittedName>
</protein>
<evidence type="ECO:0000256" key="2">
    <source>
        <dbReference type="ARBA" id="ARBA00023125"/>
    </source>
</evidence>
<dbReference type="Gene3D" id="1.10.10.60">
    <property type="entry name" value="Homeodomain-like"/>
    <property type="match status" value="2"/>
</dbReference>
<keyword evidence="6" id="KW-1185">Reference proteome</keyword>
<dbReference type="PROSITE" id="PS00041">
    <property type="entry name" value="HTH_ARAC_FAMILY_1"/>
    <property type="match status" value="1"/>
</dbReference>
<dbReference type="SMART" id="SM00342">
    <property type="entry name" value="HTH_ARAC"/>
    <property type="match status" value="1"/>
</dbReference>
<evidence type="ECO:0000256" key="1">
    <source>
        <dbReference type="ARBA" id="ARBA00023015"/>
    </source>
</evidence>
<dbReference type="OrthoDB" id="2039152at2"/>
<feature type="domain" description="HTH araC/xylS-type" evidence="4">
    <location>
        <begin position="177"/>
        <end position="253"/>
    </location>
</feature>
<dbReference type="InterPro" id="IPR003313">
    <property type="entry name" value="AraC-bd"/>
</dbReference>
<organism evidence="5 6">
    <name type="scientific">Microbacterium bovistercoris</name>
    <dbReference type="NCBI Taxonomy" id="2293570"/>
    <lineage>
        <taxon>Bacteria</taxon>
        <taxon>Bacillati</taxon>
        <taxon>Actinomycetota</taxon>
        <taxon>Actinomycetes</taxon>
        <taxon>Micrococcales</taxon>
        <taxon>Microbacteriaceae</taxon>
        <taxon>Microbacterium</taxon>
    </lineage>
</organism>
<dbReference type="AlphaFoldDB" id="A0A371NSM2"/>
<dbReference type="InterPro" id="IPR018062">
    <property type="entry name" value="HTH_AraC-typ_CS"/>
</dbReference>
<dbReference type="SUPFAM" id="SSF46689">
    <property type="entry name" value="Homeodomain-like"/>
    <property type="match status" value="1"/>
</dbReference>
<comment type="caution">
    <text evidence="5">The sequence shown here is derived from an EMBL/GenBank/DDBJ whole genome shotgun (WGS) entry which is preliminary data.</text>
</comment>
<evidence type="ECO:0000313" key="5">
    <source>
        <dbReference type="EMBL" id="REJ04669.1"/>
    </source>
</evidence>
<reference evidence="5 6" key="1">
    <citation type="submission" date="2018-08" db="EMBL/GenBank/DDBJ databases">
        <title>Isolation, diversity and antifungal activity of Actinobacteria from cow dung.</title>
        <authorList>
            <person name="Ling L."/>
        </authorList>
    </citation>
    <scope>NUCLEOTIDE SEQUENCE [LARGE SCALE GENOMIC DNA]</scope>
    <source>
        <strain evidence="5 6">NEAU-LLE</strain>
    </source>
</reference>
<dbReference type="PANTHER" id="PTHR11019:SF159">
    <property type="entry name" value="TRANSCRIPTIONAL REGULATOR-RELATED"/>
    <property type="match status" value="1"/>
</dbReference>
<dbReference type="Proteomes" id="UP000262172">
    <property type="component" value="Unassembled WGS sequence"/>
</dbReference>
<accession>A0A371NSM2</accession>
<dbReference type="RefSeq" id="WP_116243068.1">
    <property type="nucleotide sequence ID" value="NZ_QUAB01000046.1"/>
</dbReference>
<dbReference type="Pfam" id="PF12833">
    <property type="entry name" value="HTH_18"/>
    <property type="match status" value="1"/>
</dbReference>
<keyword evidence="2" id="KW-0238">DNA-binding</keyword>
<dbReference type="InterPro" id="IPR009057">
    <property type="entry name" value="Homeodomain-like_sf"/>
</dbReference>
<dbReference type="CDD" id="cd06124">
    <property type="entry name" value="cupin_NimR-like_N"/>
    <property type="match status" value="1"/>
</dbReference>
<keyword evidence="1" id="KW-0805">Transcription regulation</keyword>
<dbReference type="PANTHER" id="PTHR11019">
    <property type="entry name" value="HTH-TYPE TRANSCRIPTIONAL REGULATOR NIMR"/>
    <property type="match status" value="1"/>
</dbReference>
<dbReference type="GO" id="GO:0003700">
    <property type="term" value="F:DNA-binding transcription factor activity"/>
    <property type="evidence" value="ECO:0007669"/>
    <property type="project" value="InterPro"/>
</dbReference>
<proteinExistence type="predicted"/>
<sequence>MRNVPLEAMDGLRVPVLPIATDYPPGYLLRWHEHRRAQFLYAATGTMLVETDDGAWTVPGERGVLIPPRTRHQVRMLDVQTSSLYIEPAAVPWWPASCRVVDVGPMLRELLLAASDIEGEYSAAGREGVLVALILHELAALPETPLHVPLPVRAPFAALCRSFLAAPDASVSNAAWARTVGMSERTLTRHFSAEVRMSPAAWRVRALLLAAIPMLRHRSVSQVATDLGYSSPAAFSVAFAREFGMPPSRLSTRNDSPSAT</sequence>
<dbReference type="InterPro" id="IPR011051">
    <property type="entry name" value="RmlC_Cupin_sf"/>
</dbReference>
<dbReference type="Pfam" id="PF02311">
    <property type="entry name" value="AraC_binding"/>
    <property type="match status" value="1"/>
</dbReference>
<dbReference type="Gene3D" id="2.60.120.10">
    <property type="entry name" value="Jelly Rolls"/>
    <property type="match status" value="1"/>
</dbReference>
<dbReference type="GO" id="GO:0043565">
    <property type="term" value="F:sequence-specific DNA binding"/>
    <property type="evidence" value="ECO:0007669"/>
    <property type="project" value="InterPro"/>
</dbReference>